<organism evidence="2 3">
    <name type="scientific">Vitrella brassicaformis (strain CCMP3155)</name>
    <dbReference type="NCBI Taxonomy" id="1169540"/>
    <lineage>
        <taxon>Eukaryota</taxon>
        <taxon>Sar</taxon>
        <taxon>Alveolata</taxon>
        <taxon>Colpodellida</taxon>
        <taxon>Vitrellaceae</taxon>
        <taxon>Vitrella</taxon>
    </lineage>
</organism>
<dbReference type="Gene3D" id="3.60.10.10">
    <property type="entry name" value="Endonuclease/exonuclease/phosphatase"/>
    <property type="match status" value="1"/>
</dbReference>
<feature type="region of interest" description="Disordered" evidence="1">
    <location>
        <begin position="415"/>
        <end position="442"/>
    </location>
</feature>
<name>A0A0G4EK66_VITBC</name>
<dbReference type="EMBL" id="CDMY01000249">
    <property type="protein sequence ID" value="CEL96949.1"/>
    <property type="molecule type" value="Genomic_DNA"/>
</dbReference>
<dbReference type="VEuPathDB" id="CryptoDB:Vbra_3942"/>
<evidence type="ECO:0000313" key="2">
    <source>
        <dbReference type="EMBL" id="CEL96949.1"/>
    </source>
</evidence>
<feature type="compositionally biased region" description="Low complexity" evidence="1">
    <location>
        <begin position="423"/>
        <end position="442"/>
    </location>
</feature>
<accession>A0A0G4EK66</accession>
<dbReference type="Proteomes" id="UP000041254">
    <property type="component" value="Unassembled WGS sequence"/>
</dbReference>
<gene>
    <name evidence="2" type="ORF">Vbra_3942</name>
</gene>
<dbReference type="InParanoid" id="A0A0G4EK66"/>
<protein>
    <recommendedName>
        <fullName evidence="4">Endonuclease/exonuclease/phosphatase domain-containing protein</fullName>
    </recommendedName>
</protein>
<keyword evidence="3" id="KW-1185">Reference proteome</keyword>
<reference evidence="2 3" key="1">
    <citation type="submission" date="2014-11" db="EMBL/GenBank/DDBJ databases">
        <authorList>
            <person name="Zhu J."/>
            <person name="Qi W."/>
            <person name="Song R."/>
        </authorList>
    </citation>
    <scope>NUCLEOTIDE SEQUENCE [LARGE SCALE GENOMIC DNA]</scope>
</reference>
<dbReference type="SUPFAM" id="SSF56219">
    <property type="entry name" value="DNase I-like"/>
    <property type="match status" value="1"/>
</dbReference>
<dbReference type="AlphaFoldDB" id="A0A0G4EK66"/>
<evidence type="ECO:0008006" key="4">
    <source>
        <dbReference type="Google" id="ProtNLM"/>
    </source>
</evidence>
<evidence type="ECO:0000313" key="3">
    <source>
        <dbReference type="Proteomes" id="UP000041254"/>
    </source>
</evidence>
<dbReference type="InterPro" id="IPR036691">
    <property type="entry name" value="Endo/exonu/phosph_ase_sf"/>
</dbReference>
<proteinExistence type="predicted"/>
<sequence>MYNDVAAIEEDMSTEHRDAVLHVNEANRKTNIPSSHDLEVHTGPNPDFWLSNPPRGPIRDGYAQNFDQDQILDPTTAGQSYLHNLAEAPSGFHQYAVRQSMTKRMDPGMITSQETSSGMIASSRMDPGTIASQKTSSGMGPLPPGASWVPSPGGTRYLRIMTFDVQMYIAPCLRKKKGAKECFYIWEGCNSKDASICAVERILELIRTSKADIVALQEHHAQVPVEDEVYKMWVVAPAGQVGFFSNAILIRRKSGIRVKNSFAFQIRREDAEVPEMPPRSAAMLWTEIPHIGPVDIVSCHLAGGRFDDFHWERLIDEREKELQKIASHKRPGIPMIIAGNFNTHFNDPEVVLPIIRNHPIYRSLAESECTRRDGFQRYMTSGHEWLQENGFFPAYTPKEFLPCEEEFSPTALLQEKAHKSKSKSPINPTSPNSKISININSSSPQISPPSLPFLKPTPQLAHDKPTTYNETGVFSSLQREERKHGGGAGVFGNLAVPSMSELQAAQRAFYGLNATRQRVGAGVGPFSSAAGGGGGYYSSVGGLRGQCLNSRKCCLKSNCQGLCYSTKFGGITDWIYLSSDLMTRLAAQHSNFFLSGVWREIWLFDAIGTDTFVKRCGNLEITDSMLSEESLSHHNAIMVEFQLPCDPRSTVLHKRVHWSECFDVDPHMQA</sequence>
<evidence type="ECO:0000256" key="1">
    <source>
        <dbReference type="SAM" id="MobiDB-lite"/>
    </source>
</evidence>